<dbReference type="Gene3D" id="3.40.50.720">
    <property type="entry name" value="NAD(P)-binding Rossmann-like Domain"/>
    <property type="match status" value="1"/>
</dbReference>
<dbReference type="Pfam" id="PF08546">
    <property type="entry name" value="ApbA_C"/>
    <property type="match status" value="1"/>
</dbReference>
<dbReference type="InterPro" id="IPR008927">
    <property type="entry name" value="6-PGluconate_DH-like_C_sf"/>
</dbReference>
<dbReference type="InterPro" id="IPR013328">
    <property type="entry name" value="6PGD_dom2"/>
</dbReference>
<dbReference type="InterPro" id="IPR013332">
    <property type="entry name" value="KPR_N"/>
</dbReference>
<keyword evidence="5" id="KW-1185">Reference proteome</keyword>
<evidence type="ECO:0000313" key="5">
    <source>
        <dbReference type="Proteomes" id="UP000632138"/>
    </source>
</evidence>
<keyword evidence="1" id="KW-0808">Transferase</keyword>
<dbReference type="SUPFAM" id="SSF52821">
    <property type="entry name" value="Rhodanese/Cell cycle control phosphatase"/>
    <property type="match status" value="2"/>
</dbReference>
<sequence>MTRYVVVGAGAVGATVAAELHRAGVGTLLIARGAQLAALRRDGLRYVRPDGEHLVRVPVAGGPGEVELTRDDVLVFATKAQDTAEAVREWAWQPVRGGTTAAADLPAVTLQNGLVNERLALRSFATVLGAVIWVPAEYLVAGEVVNPAVPHPAVVWVGRFPTGDDPRAEEVAADLRRAGIPAHVTGDIAGHKATKLLGNLINGLDALYPPSPARTTALDALREEAQQVFAAAGIVPAPRPDVEFSIAEIPGRPRGGNSTWQSLARGGRTEIDYLSGEIVLLARLHGVEAPLNAAVQARVHRAAAAGTPAGSLDEADLAATVGAERHRAAVLIGVDELYARVAEPPPPPVLLDVRWKLGDPHGADHYRAGHIPGAVYVDLDTELAGPHSPGAGRHPLPAIEDLQAAARRWGLTRGRGVVVYDDSGGLAAARAWWLLRWAGVPNVRILDGGLAAWTAAGHAAVAGEARPQPPGDITLSAGHLPTLTADEAATLPGPGTLIDARAAERYRGDVEPIDPRAGHIPGAVSKPTTGNLSEGVPLFRATGELRERFADVTGPVGVYCGSGVTAAHEIAALAVAGIDAALYPGSWSAWSSDPDRPLEKGDPE</sequence>
<dbReference type="PROSITE" id="PS50206">
    <property type="entry name" value="RHODANESE_3"/>
    <property type="match status" value="2"/>
</dbReference>
<dbReference type="SMART" id="SM00450">
    <property type="entry name" value="RHOD"/>
    <property type="match status" value="2"/>
</dbReference>
<protein>
    <recommendedName>
        <fullName evidence="3">Rhodanese domain-containing protein</fullName>
    </recommendedName>
</protein>
<dbReference type="InterPro" id="IPR045078">
    <property type="entry name" value="TST/MPST-like"/>
</dbReference>
<dbReference type="InterPro" id="IPR013752">
    <property type="entry name" value="KPA_reductase"/>
</dbReference>
<evidence type="ECO:0000256" key="1">
    <source>
        <dbReference type="ARBA" id="ARBA00022679"/>
    </source>
</evidence>
<evidence type="ECO:0000259" key="3">
    <source>
        <dbReference type="PROSITE" id="PS50206"/>
    </source>
</evidence>
<keyword evidence="2" id="KW-0677">Repeat</keyword>
<evidence type="ECO:0000256" key="2">
    <source>
        <dbReference type="ARBA" id="ARBA00022737"/>
    </source>
</evidence>
<dbReference type="Pfam" id="PF02558">
    <property type="entry name" value="ApbA"/>
    <property type="match status" value="1"/>
</dbReference>
<dbReference type="Proteomes" id="UP000632138">
    <property type="component" value="Unassembled WGS sequence"/>
</dbReference>
<dbReference type="CDD" id="cd01448">
    <property type="entry name" value="TST_Repeat_1"/>
    <property type="match status" value="1"/>
</dbReference>
<evidence type="ECO:0000313" key="4">
    <source>
        <dbReference type="EMBL" id="MBM2616569.1"/>
    </source>
</evidence>
<organism evidence="4 5">
    <name type="scientific">Paractinoplanes ovalisporus</name>
    <dbReference type="NCBI Taxonomy" id="2810368"/>
    <lineage>
        <taxon>Bacteria</taxon>
        <taxon>Bacillati</taxon>
        <taxon>Actinomycetota</taxon>
        <taxon>Actinomycetes</taxon>
        <taxon>Micromonosporales</taxon>
        <taxon>Micromonosporaceae</taxon>
        <taxon>Paractinoplanes</taxon>
    </lineage>
</organism>
<dbReference type="PANTHER" id="PTHR11364">
    <property type="entry name" value="THIOSULFATE SULFERTANSFERASE"/>
    <property type="match status" value="1"/>
</dbReference>
<dbReference type="InterPro" id="IPR001307">
    <property type="entry name" value="Thiosulphate_STrfase_CS"/>
</dbReference>
<dbReference type="CDD" id="cd01449">
    <property type="entry name" value="TST_Repeat_2"/>
    <property type="match status" value="1"/>
</dbReference>
<feature type="domain" description="Rhodanese" evidence="3">
    <location>
        <begin position="491"/>
        <end position="599"/>
    </location>
</feature>
<dbReference type="InterPro" id="IPR001763">
    <property type="entry name" value="Rhodanese-like_dom"/>
</dbReference>
<dbReference type="EMBL" id="JAENHP010000003">
    <property type="protein sequence ID" value="MBM2616569.1"/>
    <property type="molecule type" value="Genomic_DNA"/>
</dbReference>
<dbReference type="PANTHER" id="PTHR11364:SF27">
    <property type="entry name" value="SULFURTRANSFERASE"/>
    <property type="match status" value="1"/>
</dbReference>
<proteinExistence type="predicted"/>
<dbReference type="InterPro" id="IPR036873">
    <property type="entry name" value="Rhodanese-like_dom_sf"/>
</dbReference>
<accession>A0ABS2A9Q1</accession>
<reference evidence="4 5" key="1">
    <citation type="submission" date="2021-01" db="EMBL/GenBank/DDBJ databases">
        <title>Actinoplanes sp. nov. LDG1-06 isolated from lichen.</title>
        <authorList>
            <person name="Saeng-In P."/>
            <person name="Phongsopitanun W."/>
            <person name="Kanchanasin P."/>
            <person name="Yuki M."/>
            <person name="Kudo T."/>
            <person name="Ohkuma M."/>
            <person name="Tanasupawat S."/>
        </authorList>
    </citation>
    <scope>NUCLEOTIDE SEQUENCE [LARGE SCALE GENOMIC DNA]</scope>
    <source>
        <strain evidence="4 5">LDG1-06</strain>
    </source>
</reference>
<dbReference type="Pfam" id="PF00581">
    <property type="entry name" value="Rhodanese"/>
    <property type="match status" value="2"/>
</dbReference>
<feature type="domain" description="Rhodanese" evidence="3">
    <location>
        <begin position="344"/>
        <end position="462"/>
    </location>
</feature>
<dbReference type="SUPFAM" id="SSF48179">
    <property type="entry name" value="6-phosphogluconate dehydrogenase C-terminal domain-like"/>
    <property type="match status" value="1"/>
</dbReference>
<dbReference type="PROSITE" id="PS00380">
    <property type="entry name" value="RHODANESE_1"/>
    <property type="match status" value="1"/>
</dbReference>
<name>A0ABS2A9Q1_9ACTN</name>
<dbReference type="Gene3D" id="3.40.250.10">
    <property type="entry name" value="Rhodanese-like domain"/>
    <property type="match status" value="2"/>
</dbReference>
<dbReference type="Gene3D" id="1.10.1040.10">
    <property type="entry name" value="N-(1-d-carboxylethyl)-l-norvaline Dehydrogenase, domain 2"/>
    <property type="match status" value="1"/>
</dbReference>
<gene>
    <name evidence="4" type="ORF">JIG36_13475</name>
</gene>
<comment type="caution">
    <text evidence="4">The sequence shown here is derived from an EMBL/GenBank/DDBJ whole genome shotgun (WGS) entry which is preliminary data.</text>
</comment>